<organism evidence="1 2">
    <name type="scientific">Actinokineospora xionganensis</name>
    <dbReference type="NCBI Taxonomy" id="2684470"/>
    <lineage>
        <taxon>Bacteria</taxon>
        <taxon>Bacillati</taxon>
        <taxon>Actinomycetota</taxon>
        <taxon>Actinomycetes</taxon>
        <taxon>Pseudonocardiales</taxon>
        <taxon>Pseudonocardiaceae</taxon>
        <taxon>Actinokineospora</taxon>
    </lineage>
</organism>
<reference evidence="1 2" key="1">
    <citation type="submission" date="2020-06" db="EMBL/GenBank/DDBJ databases">
        <title>Actinokineospora xiongansis sp. nov., isolated from soil of Baiyangdian.</title>
        <authorList>
            <person name="Zhang X."/>
        </authorList>
    </citation>
    <scope>NUCLEOTIDE SEQUENCE [LARGE SCALE GENOMIC DNA]</scope>
    <source>
        <strain evidence="1 2">HBU206404</strain>
    </source>
</reference>
<keyword evidence="2" id="KW-1185">Reference proteome</keyword>
<proteinExistence type="predicted"/>
<evidence type="ECO:0000313" key="1">
    <source>
        <dbReference type="EMBL" id="MBC6451453.1"/>
    </source>
</evidence>
<sequence>MAVHLGAQLMVLRQHEGLDGTGGNIPAVANLQNVYAGYTDMLASRLADAVDIIAETGGALEEIVTLYRRVDGQS</sequence>
<comment type="caution">
    <text evidence="1">The sequence shown here is derived from an EMBL/GenBank/DDBJ whole genome shotgun (WGS) entry which is preliminary data.</text>
</comment>
<dbReference type="RefSeq" id="WP_187224522.1">
    <property type="nucleotide sequence ID" value="NZ_JABVED010000030.1"/>
</dbReference>
<dbReference type="EMBL" id="JABVED010000030">
    <property type="protein sequence ID" value="MBC6451453.1"/>
    <property type="molecule type" value="Genomic_DNA"/>
</dbReference>
<evidence type="ECO:0000313" key="2">
    <source>
        <dbReference type="Proteomes" id="UP000734823"/>
    </source>
</evidence>
<name>A0ABR7LFE5_9PSEU</name>
<gene>
    <name evidence="1" type="ORF">GPZ80_30285</name>
</gene>
<protein>
    <submittedName>
        <fullName evidence="1">Uncharacterized protein</fullName>
    </submittedName>
</protein>
<dbReference type="Proteomes" id="UP000734823">
    <property type="component" value="Unassembled WGS sequence"/>
</dbReference>
<accession>A0ABR7LFE5</accession>